<dbReference type="EMBL" id="JAWDGP010006766">
    <property type="protein sequence ID" value="KAK3735767.1"/>
    <property type="molecule type" value="Genomic_DNA"/>
</dbReference>
<proteinExistence type="predicted"/>
<comment type="caution">
    <text evidence="1">The sequence shown here is derived from an EMBL/GenBank/DDBJ whole genome shotgun (WGS) entry which is preliminary data.</text>
</comment>
<evidence type="ECO:0000313" key="1">
    <source>
        <dbReference type="EMBL" id="KAK3735767.1"/>
    </source>
</evidence>
<accession>A0AAE1CUE1</accession>
<reference evidence="1" key="1">
    <citation type="journal article" date="2023" name="G3 (Bethesda)">
        <title>A reference genome for the long-term kleptoplast-retaining sea slug Elysia crispata morphotype clarki.</title>
        <authorList>
            <person name="Eastman K.E."/>
            <person name="Pendleton A.L."/>
            <person name="Shaikh M.A."/>
            <person name="Suttiyut T."/>
            <person name="Ogas R."/>
            <person name="Tomko P."/>
            <person name="Gavelis G."/>
            <person name="Widhalm J.R."/>
            <person name="Wisecaver J.H."/>
        </authorList>
    </citation>
    <scope>NUCLEOTIDE SEQUENCE</scope>
    <source>
        <strain evidence="1">ECLA1</strain>
    </source>
</reference>
<gene>
    <name evidence="1" type="ORF">RRG08_036815</name>
</gene>
<evidence type="ECO:0000313" key="2">
    <source>
        <dbReference type="Proteomes" id="UP001283361"/>
    </source>
</evidence>
<protein>
    <submittedName>
        <fullName evidence="1">Uncharacterized protein</fullName>
    </submittedName>
</protein>
<name>A0AAE1CUE1_9GAST</name>
<dbReference type="AlphaFoldDB" id="A0AAE1CUE1"/>
<keyword evidence="2" id="KW-1185">Reference proteome</keyword>
<sequence>MRNLEKQYCQKPFSLLSLPAYFYNALKPKDPNLNVLRAGLVLRCQAAARTPAFAMTAVLALAQEIFQGSYLDVDIEQCYGALKHMVVGKIQPSRYKTAFKIQYMFFMTDGRNHTNAADIVSFEKDEKVLLTSHWSMISQRPAYFP</sequence>
<dbReference type="Proteomes" id="UP001283361">
    <property type="component" value="Unassembled WGS sequence"/>
</dbReference>
<organism evidence="1 2">
    <name type="scientific">Elysia crispata</name>
    <name type="common">lettuce slug</name>
    <dbReference type="NCBI Taxonomy" id="231223"/>
    <lineage>
        <taxon>Eukaryota</taxon>
        <taxon>Metazoa</taxon>
        <taxon>Spiralia</taxon>
        <taxon>Lophotrochozoa</taxon>
        <taxon>Mollusca</taxon>
        <taxon>Gastropoda</taxon>
        <taxon>Heterobranchia</taxon>
        <taxon>Euthyneura</taxon>
        <taxon>Panpulmonata</taxon>
        <taxon>Sacoglossa</taxon>
        <taxon>Placobranchoidea</taxon>
        <taxon>Plakobranchidae</taxon>
        <taxon>Elysia</taxon>
    </lineage>
</organism>